<dbReference type="InterPro" id="IPR027417">
    <property type="entry name" value="P-loop_NTPase"/>
</dbReference>
<dbReference type="RefSeq" id="WP_254020440.1">
    <property type="nucleotide sequence ID" value="NZ_CAKXZT010000144.1"/>
</dbReference>
<comment type="caution">
    <text evidence="2">The sequence shown here is derived from an EMBL/GenBank/DDBJ whole genome shotgun (WGS) entry which is preliminary data.</text>
</comment>
<proteinExistence type="predicted"/>
<keyword evidence="3" id="KW-1185">Reference proteome</keyword>
<dbReference type="PROSITE" id="PS50837">
    <property type="entry name" value="NACHT"/>
    <property type="match status" value="1"/>
</dbReference>
<dbReference type="InterPro" id="IPR007111">
    <property type="entry name" value="NACHT_NTPase"/>
</dbReference>
<organism evidence="2 3">
    <name type="scientific">Mesorhizobium escarrei</name>
    <dbReference type="NCBI Taxonomy" id="666018"/>
    <lineage>
        <taxon>Bacteria</taxon>
        <taxon>Pseudomonadati</taxon>
        <taxon>Pseudomonadota</taxon>
        <taxon>Alphaproteobacteria</taxon>
        <taxon>Hyphomicrobiales</taxon>
        <taxon>Phyllobacteriaceae</taxon>
        <taxon>Mesorhizobium</taxon>
    </lineage>
</organism>
<accession>A0ABM9E8U2</accession>
<reference evidence="2 3" key="1">
    <citation type="submission" date="2022-03" db="EMBL/GenBank/DDBJ databases">
        <authorList>
            <person name="Brunel B."/>
        </authorList>
    </citation>
    <scope>NUCLEOTIDE SEQUENCE [LARGE SCALE GENOMIC DNA]</scope>
    <source>
        <strain evidence="2">STM5069sample</strain>
    </source>
</reference>
<name>A0ABM9E8U2_9HYPH</name>
<feature type="domain" description="NACHT" evidence="1">
    <location>
        <begin position="334"/>
        <end position="444"/>
    </location>
</feature>
<evidence type="ECO:0000259" key="1">
    <source>
        <dbReference type="PROSITE" id="PS50837"/>
    </source>
</evidence>
<dbReference type="PANTHER" id="PTHR10039">
    <property type="entry name" value="AMELOGENIN"/>
    <property type="match status" value="1"/>
</dbReference>
<evidence type="ECO:0000313" key="3">
    <source>
        <dbReference type="Proteomes" id="UP001153050"/>
    </source>
</evidence>
<gene>
    <name evidence="2" type="ORF">MES5069_480008</name>
</gene>
<dbReference type="Pfam" id="PF13191">
    <property type="entry name" value="AAA_16"/>
    <property type="match status" value="1"/>
</dbReference>
<dbReference type="SUPFAM" id="SSF52540">
    <property type="entry name" value="P-loop containing nucleoside triphosphate hydrolases"/>
    <property type="match status" value="1"/>
</dbReference>
<dbReference type="Proteomes" id="UP001153050">
    <property type="component" value="Unassembled WGS sequence"/>
</dbReference>
<evidence type="ECO:0000313" key="2">
    <source>
        <dbReference type="EMBL" id="CAH2405593.1"/>
    </source>
</evidence>
<dbReference type="Gene3D" id="3.40.50.300">
    <property type="entry name" value="P-loop containing nucleotide triphosphate hydrolases"/>
    <property type="match status" value="1"/>
</dbReference>
<dbReference type="InterPro" id="IPR041664">
    <property type="entry name" value="AAA_16"/>
</dbReference>
<dbReference type="PANTHER" id="PTHR10039:SF14">
    <property type="entry name" value="NACHT DOMAIN-CONTAINING PROTEIN"/>
    <property type="match status" value="1"/>
</dbReference>
<protein>
    <recommendedName>
        <fullName evidence="1">NACHT domain-containing protein</fullName>
    </recommendedName>
</protein>
<dbReference type="EMBL" id="CAKXZT010000144">
    <property type="protein sequence ID" value="CAH2405593.1"/>
    <property type="molecule type" value="Genomic_DNA"/>
</dbReference>
<sequence>MTDDELPPWLSDLRSFSLQMPLFVAWPVKELVDDFSGSERGARLALLELCEVVEALTKTLAAAAGADLASEGTPHWLASIVATHLSMPTFGRWWRLLDLIAKKGGTPMLPELPAAVQQMRTLLFASPSTDQRPEWSNILDVRNPLAHGAGIDAKLAQKLLAHWGPRVSEAAHAAAFLGGIDCWVHDPDGFRRLNGAEINPALEVPPDIVRKVLSVGDVALVRSGRVVILSPLGRRASLNIGERVLSQLYVRQGEVGLVYGLFGSEDALQTESEAGLRDRFEALFDITSIRRRHAERGFIERGYESEFESDARGFVGRADAVETLWRAVESRGQGVVFVSGPAGIGKSRLVARVIFDLVAELAERTRRGVSRETIFAYRFTDRDRGCAPLPFLRWLVERLGRITEKETSLSSDHTLEALLDIAANLVASSPLDRIVLILDGLDELARGFPRFASDIVLRLGPSDRLILLVASRPEAGIPDAMAAANAFLPWPDGLPPMSGVELREMLVTLLPRAAKLFVREDKVEGDRVRNRFIDVMVERAAGLPLYVTLLVQAAHEPGFDPEQLARPGWLPRRVTSFFDRLVERGVLSGDKGYYTQLVGALLALAREPLSLHEISAVLSGGMTLAQRADIYRRYGIDPSARNGVLAEEILRDLGGLLRVAVDESSTRRYRLLHDDLTTFIRASPAFGVICTTVRTWLAEQSRAPDGDAARYLFANGIAHLLDGETDDGNAVELAGACLADMDYQLGRLSLLARSGGDGGIRDDWNLVLDRGVLRQGSHRAWRHFWTTEGSHLAIGPARDGAREFLEIALQYAPDTVVGAAATPFLPTDS</sequence>